<dbReference type="Pfam" id="PF04186">
    <property type="entry name" value="FxsA"/>
    <property type="match status" value="1"/>
</dbReference>
<dbReference type="EMBL" id="JBHSXQ010000003">
    <property type="protein sequence ID" value="MFC6905691.1"/>
    <property type="molecule type" value="Genomic_DNA"/>
</dbReference>
<sequence length="172" mass="18370">MWKRLLAVLMIVPLVDAIFLIVVADWLSWPVTVALVVLTALLGTLFVRAEGRHTIQRFQRALTEGRAPTDELLDGGFLIAAGALLLTPGLVTDAIGFLFVLPPSRYALRGLLKRFVVRPYVEKKTGGFVSGDVYTYGFPNANEGGTGNGGTGGGETVDLGSENYDVDDGEGS</sequence>
<feature type="region of interest" description="Disordered" evidence="1">
    <location>
        <begin position="142"/>
        <end position="172"/>
    </location>
</feature>
<proteinExistence type="predicted"/>
<evidence type="ECO:0000256" key="1">
    <source>
        <dbReference type="SAM" id="MobiDB-lite"/>
    </source>
</evidence>
<dbReference type="InterPro" id="IPR007313">
    <property type="entry name" value="FxsA"/>
</dbReference>
<keyword evidence="4" id="KW-1185">Reference proteome</keyword>
<evidence type="ECO:0000313" key="3">
    <source>
        <dbReference type="EMBL" id="MFC6905691.1"/>
    </source>
</evidence>
<evidence type="ECO:0000313" key="4">
    <source>
        <dbReference type="Proteomes" id="UP001596312"/>
    </source>
</evidence>
<accession>A0ABD5V4H8</accession>
<dbReference type="RefSeq" id="WP_340604215.1">
    <property type="nucleotide sequence ID" value="NZ_JBBMXV010000003.1"/>
</dbReference>
<keyword evidence="2" id="KW-0812">Transmembrane</keyword>
<dbReference type="PANTHER" id="PTHR35335:SF1">
    <property type="entry name" value="UPF0716 PROTEIN FXSA"/>
    <property type="match status" value="1"/>
</dbReference>
<comment type="caution">
    <text evidence="3">The sequence shown here is derived from an EMBL/GenBank/DDBJ whole genome shotgun (WGS) entry which is preliminary data.</text>
</comment>
<dbReference type="PANTHER" id="PTHR35335">
    <property type="entry name" value="UPF0716 PROTEIN FXSA"/>
    <property type="match status" value="1"/>
</dbReference>
<dbReference type="Proteomes" id="UP001596312">
    <property type="component" value="Unassembled WGS sequence"/>
</dbReference>
<dbReference type="AlphaFoldDB" id="A0ABD5V4H8"/>
<keyword evidence="2" id="KW-0472">Membrane</keyword>
<dbReference type="NCBIfam" id="NF008528">
    <property type="entry name" value="PRK11463.1-2"/>
    <property type="match status" value="1"/>
</dbReference>
<feature type="transmembrane region" description="Helical" evidence="2">
    <location>
        <begin position="27"/>
        <end position="47"/>
    </location>
</feature>
<reference evidence="3 4" key="1">
    <citation type="journal article" date="2019" name="Int. J. Syst. Evol. Microbiol.">
        <title>The Global Catalogue of Microorganisms (GCM) 10K type strain sequencing project: providing services to taxonomists for standard genome sequencing and annotation.</title>
        <authorList>
            <consortium name="The Broad Institute Genomics Platform"/>
            <consortium name="The Broad Institute Genome Sequencing Center for Infectious Disease"/>
            <person name="Wu L."/>
            <person name="Ma J."/>
        </authorList>
    </citation>
    <scope>NUCLEOTIDE SEQUENCE [LARGE SCALE GENOMIC DNA]</scope>
    <source>
        <strain evidence="3 4">CGMCC 1.3240</strain>
    </source>
</reference>
<name>A0ABD5V4H8_9EURY</name>
<organism evidence="3 4">
    <name type="scientific">Halalkalicoccus tibetensis</name>
    <dbReference type="NCBI Taxonomy" id="175632"/>
    <lineage>
        <taxon>Archaea</taxon>
        <taxon>Methanobacteriati</taxon>
        <taxon>Methanobacteriota</taxon>
        <taxon>Stenosarchaea group</taxon>
        <taxon>Halobacteria</taxon>
        <taxon>Halobacteriales</taxon>
        <taxon>Halococcaceae</taxon>
        <taxon>Halalkalicoccus</taxon>
    </lineage>
</organism>
<gene>
    <name evidence="3" type="ORF">ACFQGH_10845</name>
</gene>
<protein>
    <submittedName>
        <fullName evidence="3">FxsA family protein</fullName>
    </submittedName>
</protein>
<keyword evidence="2" id="KW-1133">Transmembrane helix</keyword>
<feature type="transmembrane region" description="Helical" evidence="2">
    <location>
        <begin position="76"/>
        <end position="101"/>
    </location>
</feature>
<evidence type="ECO:0000256" key="2">
    <source>
        <dbReference type="SAM" id="Phobius"/>
    </source>
</evidence>
<feature type="compositionally biased region" description="Gly residues" evidence="1">
    <location>
        <begin position="144"/>
        <end position="155"/>
    </location>
</feature>